<evidence type="ECO:0000313" key="4">
    <source>
        <dbReference type="EMBL" id="MBS5588424.1"/>
    </source>
</evidence>
<dbReference type="SUPFAM" id="SSF56281">
    <property type="entry name" value="Metallo-hydrolase/oxidoreductase"/>
    <property type="match status" value="1"/>
</dbReference>
<evidence type="ECO:0000259" key="3">
    <source>
        <dbReference type="SMART" id="SM00849"/>
    </source>
</evidence>
<protein>
    <submittedName>
        <fullName evidence="4">MBL fold metallo-hydrolase</fullName>
    </submittedName>
</protein>
<dbReference type="CDD" id="cd07731">
    <property type="entry name" value="ComA-like_MBL-fold"/>
    <property type="match status" value="1"/>
</dbReference>
<dbReference type="RefSeq" id="WP_303887175.1">
    <property type="nucleotide sequence ID" value="NZ_JAGZCC010000032.1"/>
</dbReference>
<proteinExistence type="predicted"/>
<name>A0A943EKY0_9FIRM</name>
<reference evidence="4" key="1">
    <citation type="submission" date="2021-02" db="EMBL/GenBank/DDBJ databases">
        <title>Infant gut strain persistence is associated with maternal origin, phylogeny, and functional potential including surface adhesion and iron acquisition.</title>
        <authorList>
            <person name="Lou Y.C."/>
        </authorList>
    </citation>
    <scope>NUCLEOTIDE SEQUENCE</scope>
    <source>
        <strain evidence="4">L3_108_000G1_dasL3_108_000G1_metabat.metabat.11</strain>
    </source>
</reference>
<feature type="domain" description="Metallo-beta-lactamase" evidence="3">
    <location>
        <begin position="123"/>
        <end position="314"/>
    </location>
</feature>
<feature type="region of interest" description="Disordered" evidence="1">
    <location>
        <begin position="83"/>
        <end position="108"/>
    </location>
</feature>
<comment type="caution">
    <text evidence="4">The sequence shown here is derived from an EMBL/GenBank/DDBJ whole genome shotgun (WGS) entry which is preliminary data.</text>
</comment>
<gene>
    <name evidence="4" type="ORF">KHX14_06350</name>
</gene>
<feature type="transmembrane region" description="Helical" evidence="2">
    <location>
        <begin position="61"/>
        <end position="79"/>
    </location>
</feature>
<dbReference type="InterPro" id="IPR035681">
    <property type="entry name" value="ComA-like_MBL"/>
</dbReference>
<feature type="compositionally biased region" description="Basic and acidic residues" evidence="1">
    <location>
        <begin position="373"/>
        <end position="385"/>
    </location>
</feature>
<feature type="compositionally biased region" description="Low complexity" evidence="1">
    <location>
        <begin position="83"/>
        <end position="96"/>
    </location>
</feature>
<dbReference type="PANTHER" id="PTHR30619:SF1">
    <property type="entry name" value="RECOMBINATION PROTEIN 2"/>
    <property type="match status" value="1"/>
</dbReference>
<feature type="transmembrane region" description="Helical" evidence="2">
    <location>
        <begin position="30"/>
        <end position="49"/>
    </location>
</feature>
<dbReference type="InterPro" id="IPR052159">
    <property type="entry name" value="Competence_DNA_uptake"/>
</dbReference>
<dbReference type="InterPro" id="IPR036866">
    <property type="entry name" value="RibonucZ/Hydroxyglut_hydro"/>
</dbReference>
<sequence>MDKILKYLGNIIGYLIIFTGIVIFKEYGLLPSILLILSGIVITTHFLKIKEKFEFNINRKYRIILSIVLFIIAALISPTPTDNSNSNINKNTNLNSKESIKETTQKDAEKQSNLKVHFIDTGNSDCTFVETDDKNLLIDAGDNNDEQRIVNYLNNINISKIDYLVSTHPDADHSGGLDAVVTNFDIGQSYVSNGSSDSKTYRDFIYSLSSKGLTPSVPLENQAINLDNNTTIKFFNTESTGEGNELSLVTLLESNQTNILFMGDATEKIEKNIVNQLPTDIDILKVSHHGSKSATSDKFLKSLNIKYAVIECGKNNKYNHPDKEVLERLEDKNIKTFRTDIKGNITFSLKNNKLSYKFTETTSNNGSAPVTKDPSDEIKKQQEEAARQAQIAAEQEAQRQTQIAAEQEARRQAEIEAQRQAQIQQQQQNETTVYIAGSGDGTKYHSNPNCSNMKNPVAISISEAQSRGYGACKKCY</sequence>
<feature type="region of interest" description="Disordered" evidence="1">
    <location>
        <begin position="360"/>
        <end position="385"/>
    </location>
</feature>
<dbReference type="Gene3D" id="3.60.15.10">
    <property type="entry name" value="Ribonuclease Z/Hydroxyacylglutathione hydrolase-like"/>
    <property type="match status" value="1"/>
</dbReference>
<feature type="transmembrane region" description="Helical" evidence="2">
    <location>
        <begin position="7"/>
        <end position="24"/>
    </location>
</feature>
<dbReference type="SMART" id="SM00849">
    <property type="entry name" value="Lactamase_B"/>
    <property type="match status" value="1"/>
</dbReference>
<feature type="compositionally biased region" description="Basic and acidic residues" evidence="1">
    <location>
        <begin position="98"/>
        <end position="108"/>
    </location>
</feature>
<dbReference type="AlphaFoldDB" id="A0A943EKY0"/>
<organism evidence="4 5">
    <name type="scientific">Thomasclavelia spiroformis</name>
    <dbReference type="NCBI Taxonomy" id="29348"/>
    <lineage>
        <taxon>Bacteria</taxon>
        <taxon>Bacillati</taxon>
        <taxon>Bacillota</taxon>
        <taxon>Erysipelotrichia</taxon>
        <taxon>Erysipelotrichales</taxon>
        <taxon>Coprobacillaceae</taxon>
        <taxon>Thomasclavelia</taxon>
    </lineage>
</organism>
<dbReference type="Proteomes" id="UP000751224">
    <property type="component" value="Unassembled WGS sequence"/>
</dbReference>
<evidence type="ECO:0000313" key="5">
    <source>
        <dbReference type="Proteomes" id="UP000751224"/>
    </source>
</evidence>
<dbReference type="Pfam" id="PF00753">
    <property type="entry name" value="Lactamase_B"/>
    <property type="match status" value="1"/>
</dbReference>
<keyword evidence="2" id="KW-0472">Membrane</keyword>
<dbReference type="EMBL" id="JAGZCC010000032">
    <property type="protein sequence ID" value="MBS5588424.1"/>
    <property type="molecule type" value="Genomic_DNA"/>
</dbReference>
<evidence type="ECO:0000256" key="2">
    <source>
        <dbReference type="SAM" id="Phobius"/>
    </source>
</evidence>
<dbReference type="PANTHER" id="PTHR30619">
    <property type="entry name" value="DNA INTERNALIZATION/COMPETENCE PROTEIN COMEC/REC2"/>
    <property type="match status" value="1"/>
</dbReference>
<accession>A0A943EKY0</accession>
<evidence type="ECO:0000256" key="1">
    <source>
        <dbReference type="SAM" id="MobiDB-lite"/>
    </source>
</evidence>
<dbReference type="InterPro" id="IPR001279">
    <property type="entry name" value="Metallo-B-lactamas"/>
</dbReference>
<keyword evidence="2" id="KW-0812">Transmembrane</keyword>
<keyword evidence="2" id="KW-1133">Transmembrane helix</keyword>